<gene>
    <name evidence="1" type="ORF">HGA05_03325</name>
</gene>
<dbReference type="EMBL" id="JAAXPC010000001">
    <property type="protein sequence ID" value="NKY00597.1"/>
    <property type="molecule type" value="Genomic_DNA"/>
</dbReference>
<dbReference type="InterPro" id="IPR036465">
    <property type="entry name" value="vWFA_dom_sf"/>
</dbReference>
<dbReference type="Proteomes" id="UP000563898">
    <property type="component" value="Unassembled WGS sequence"/>
</dbReference>
<proteinExistence type="predicted"/>
<evidence type="ECO:0008006" key="3">
    <source>
        <dbReference type="Google" id="ProtNLM"/>
    </source>
</evidence>
<sequence length="228" mass="23720">MTTVLSRCADSRHSSLIASDESRTSRGATSQPVRLQVIRDEVARTAVCGGHVRVTVFSGSVVGQVVFDGDLTTVGATETSRLRKVPKLVDQTMATIGRRLPPARASLPGDGTDITGQYEVAAEYFAQQSPSGRATRVFSVLTDGISTVPAEVANPGLTVARAQQLAETETPAKIPGVNVRMIGVGRTADGEQLPSSYVDAVKTFQSAVCAKTDAASCLIVTDAGAGAK</sequence>
<organism evidence="1 2">
    <name type="scientific">Gordonia polyisoprenivorans</name>
    <dbReference type="NCBI Taxonomy" id="84595"/>
    <lineage>
        <taxon>Bacteria</taxon>
        <taxon>Bacillati</taxon>
        <taxon>Actinomycetota</taxon>
        <taxon>Actinomycetes</taxon>
        <taxon>Mycobacteriales</taxon>
        <taxon>Gordoniaceae</taxon>
        <taxon>Gordonia</taxon>
    </lineage>
</organism>
<comment type="caution">
    <text evidence="1">The sequence shown here is derived from an EMBL/GenBank/DDBJ whole genome shotgun (WGS) entry which is preliminary data.</text>
</comment>
<protein>
    <recommendedName>
        <fullName evidence="3">VWFA domain-containing protein</fullName>
    </recommendedName>
</protein>
<dbReference type="RefSeq" id="WP_138944162.1">
    <property type="nucleotide sequence ID" value="NZ_JAAXPC010000001.1"/>
</dbReference>
<reference evidence="1 2" key="1">
    <citation type="submission" date="2020-04" db="EMBL/GenBank/DDBJ databases">
        <title>MicrobeNet Type strains.</title>
        <authorList>
            <person name="Nicholson A.C."/>
        </authorList>
    </citation>
    <scope>NUCLEOTIDE SEQUENCE [LARGE SCALE GENOMIC DNA]</scope>
    <source>
        <strain evidence="1 2">ATCC BAA-14</strain>
    </source>
</reference>
<accession>A0A846WHY2</accession>
<dbReference type="Gene3D" id="3.40.50.410">
    <property type="entry name" value="von Willebrand factor, type A domain"/>
    <property type="match status" value="1"/>
</dbReference>
<dbReference type="AlphaFoldDB" id="A0A846WHY2"/>
<evidence type="ECO:0000313" key="2">
    <source>
        <dbReference type="Proteomes" id="UP000563898"/>
    </source>
</evidence>
<evidence type="ECO:0000313" key="1">
    <source>
        <dbReference type="EMBL" id="NKY00597.1"/>
    </source>
</evidence>
<dbReference type="SUPFAM" id="SSF53300">
    <property type="entry name" value="vWA-like"/>
    <property type="match status" value="1"/>
</dbReference>
<name>A0A846WHY2_9ACTN</name>